<organism evidence="2 3">
    <name type="scientific">Streptomyces orinoci</name>
    <name type="common">Streptoverticillium orinoci</name>
    <dbReference type="NCBI Taxonomy" id="67339"/>
    <lineage>
        <taxon>Bacteria</taxon>
        <taxon>Bacillati</taxon>
        <taxon>Actinomycetota</taxon>
        <taxon>Actinomycetes</taxon>
        <taxon>Kitasatosporales</taxon>
        <taxon>Streptomycetaceae</taxon>
        <taxon>Streptomyces</taxon>
    </lineage>
</organism>
<dbReference type="InterPro" id="IPR049030">
    <property type="entry name" value="AI2M-like_HNH"/>
</dbReference>
<dbReference type="Pfam" id="PF21368">
    <property type="entry name" value="AI2M-like_HNH"/>
    <property type="match status" value="1"/>
</dbReference>
<sequence>MQNAETVLDVIRKRGERGLPVERLYRQLFNTQLHLLAYGRIYANKGAMTPGVTEETADGMSLEKIGSIIDALRAERYRWSPARRVYIEKKGSAKKRPLGLPTWSDKLVAEVVRLLLEAYYDVQFSDRSHGFRPRRGCHTALTEVARTWRGVHWFIEGDISDCFGSLDHEVMLKILGERIHDGRFLRLIRAMLKAGYLEDWRWNATLSGSPQGGVASPVLSNIYLDRLDRFVEQHLLPEYTSGRKRRANPDYLAVQHAIAKAKRHGDREAARVLRHQRRSLPYGDPNDPGYRRLRYVRYCDDFLLGFAGPRHEAQEITSRIRTFLNEQLRLELSESKTLITHATSQAARFLGYEIRALHADTKITDGRRSINGTPALFVPEQVIRTKSALYKKKGKPASRGVLLHDEDFSIVAKYQAEYQGLVQYYLLAQNVHRLGRLHWTMETSLLKTLANKHRSSVRKMSRKYRATVQTPHGPRRCLQVTVERNEGKKPLVARFGGIPLKQKRTATLTDAQPVTAPAYNELIRRLLAECCELCETRTDLEVHHIRRLADLKQPGRRDKPAWIQLMARRKRKTLVLCRTCHDSVHAGRVSTPLRK</sequence>
<dbReference type="PROSITE" id="PS50878">
    <property type="entry name" value="RT_POL"/>
    <property type="match status" value="1"/>
</dbReference>
<dbReference type="Proteomes" id="UP001552594">
    <property type="component" value="Unassembled WGS sequence"/>
</dbReference>
<dbReference type="InterPro" id="IPR003615">
    <property type="entry name" value="HNH_nuc"/>
</dbReference>
<evidence type="ECO:0000259" key="1">
    <source>
        <dbReference type="PROSITE" id="PS50878"/>
    </source>
</evidence>
<gene>
    <name evidence="2" type="ORF">AB0L16_09200</name>
</gene>
<evidence type="ECO:0000313" key="3">
    <source>
        <dbReference type="Proteomes" id="UP001552594"/>
    </source>
</evidence>
<dbReference type="Pfam" id="PF01348">
    <property type="entry name" value="Intron_maturas2"/>
    <property type="match status" value="1"/>
</dbReference>
<dbReference type="GO" id="GO:0003964">
    <property type="term" value="F:RNA-directed DNA polymerase activity"/>
    <property type="evidence" value="ECO:0007669"/>
    <property type="project" value="UniProtKB-KW"/>
</dbReference>
<name>A0ABV3JUU0_STRON</name>
<dbReference type="InterPro" id="IPR000477">
    <property type="entry name" value="RT_dom"/>
</dbReference>
<keyword evidence="2" id="KW-0548">Nucleotidyltransferase</keyword>
<dbReference type="SUPFAM" id="SSF56672">
    <property type="entry name" value="DNA/RNA polymerases"/>
    <property type="match status" value="1"/>
</dbReference>
<dbReference type="PANTHER" id="PTHR34047">
    <property type="entry name" value="NUCLEAR INTRON MATURASE 1, MITOCHONDRIAL-RELATED"/>
    <property type="match status" value="1"/>
</dbReference>
<evidence type="ECO:0000313" key="2">
    <source>
        <dbReference type="EMBL" id="MEV5506642.1"/>
    </source>
</evidence>
<keyword evidence="3" id="KW-1185">Reference proteome</keyword>
<dbReference type="InterPro" id="IPR051083">
    <property type="entry name" value="GrpII_Intron_Splice-Mob/Def"/>
</dbReference>
<reference evidence="2 3" key="1">
    <citation type="submission" date="2024-06" db="EMBL/GenBank/DDBJ databases">
        <title>The Natural Products Discovery Center: Release of the First 8490 Sequenced Strains for Exploring Actinobacteria Biosynthetic Diversity.</title>
        <authorList>
            <person name="Kalkreuter E."/>
            <person name="Kautsar S.A."/>
            <person name="Yang D."/>
            <person name="Bader C.D."/>
            <person name="Teijaro C.N."/>
            <person name="Fluegel L."/>
            <person name="Davis C.M."/>
            <person name="Simpson J.R."/>
            <person name="Lauterbach L."/>
            <person name="Steele A.D."/>
            <person name="Gui C."/>
            <person name="Meng S."/>
            <person name="Li G."/>
            <person name="Viehrig K."/>
            <person name="Ye F."/>
            <person name="Su P."/>
            <person name="Kiefer A.F."/>
            <person name="Nichols A."/>
            <person name="Cepeda A.J."/>
            <person name="Yan W."/>
            <person name="Fan B."/>
            <person name="Jiang Y."/>
            <person name="Adhikari A."/>
            <person name="Zheng C.-J."/>
            <person name="Schuster L."/>
            <person name="Cowan T.M."/>
            <person name="Smanski M.J."/>
            <person name="Chevrette M.G."/>
            <person name="De Carvalho L.P.S."/>
            <person name="Shen B."/>
        </authorList>
    </citation>
    <scope>NUCLEOTIDE SEQUENCE [LARGE SCALE GENOMIC DNA]</scope>
    <source>
        <strain evidence="2 3">NPDC052347</strain>
    </source>
</reference>
<dbReference type="CDD" id="cd01651">
    <property type="entry name" value="RT_G2_intron"/>
    <property type="match status" value="1"/>
</dbReference>
<protein>
    <submittedName>
        <fullName evidence="2">Reverse transcriptase domain-containing protein</fullName>
    </submittedName>
</protein>
<dbReference type="EMBL" id="JBFAUK010000005">
    <property type="protein sequence ID" value="MEV5506642.1"/>
    <property type="molecule type" value="Genomic_DNA"/>
</dbReference>
<keyword evidence="2" id="KW-0808">Transferase</keyword>
<proteinExistence type="predicted"/>
<comment type="caution">
    <text evidence="2">The sequence shown here is derived from an EMBL/GenBank/DDBJ whole genome shotgun (WGS) entry which is preliminary data.</text>
</comment>
<dbReference type="RefSeq" id="WP_109279701.1">
    <property type="nucleotide sequence ID" value="NZ_JBFAUK010000005.1"/>
</dbReference>
<feature type="domain" description="Reverse transcriptase" evidence="1">
    <location>
        <begin position="68"/>
        <end position="354"/>
    </location>
</feature>
<dbReference type="InterPro" id="IPR043502">
    <property type="entry name" value="DNA/RNA_pol_sf"/>
</dbReference>
<accession>A0ABV3JUU0</accession>
<dbReference type="InterPro" id="IPR024937">
    <property type="entry name" value="Domain_X"/>
</dbReference>
<dbReference type="CDD" id="cd00085">
    <property type="entry name" value="HNHc"/>
    <property type="match status" value="1"/>
</dbReference>
<keyword evidence="2" id="KW-0695">RNA-directed DNA polymerase</keyword>
<dbReference type="Pfam" id="PF00078">
    <property type="entry name" value="RVT_1"/>
    <property type="match status" value="1"/>
</dbReference>
<dbReference type="PANTHER" id="PTHR34047:SF8">
    <property type="entry name" value="PROTEIN YKFC"/>
    <property type="match status" value="1"/>
</dbReference>